<dbReference type="InterPro" id="IPR011335">
    <property type="entry name" value="Restrct_endonuc-II-like"/>
</dbReference>
<gene>
    <name evidence="2" type="ORF">SIL72_15310</name>
</gene>
<keyword evidence="2" id="KW-0378">Hydrolase</keyword>
<evidence type="ECO:0000313" key="3">
    <source>
        <dbReference type="Proteomes" id="UP001281130"/>
    </source>
</evidence>
<protein>
    <submittedName>
        <fullName evidence="2">Uma2 family endonuclease</fullName>
    </submittedName>
</protein>
<dbReference type="RefSeq" id="WP_232226665.1">
    <property type="nucleotide sequence ID" value="NZ_CP007515.1"/>
</dbReference>
<reference evidence="2" key="1">
    <citation type="submission" date="2023-11" db="EMBL/GenBank/DDBJ databases">
        <title>MicrobeMod: A computational toolkit for identifying prokaryotic methylation and restriction-modification with nanopore sequencing.</title>
        <authorList>
            <person name="Crits-Christoph A."/>
            <person name="Kang S.C."/>
            <person name="Lee H."/>
            <person name="Ostrov N."/>
        </authorList>
    </citation>
    <scope>NUCLEOTIDE SEQUENCE</scope>
    <source>
        <strain evidence="2">ATCC 51242</strain>
    </source>
</reference>
<evidence type="ECO:0000313" key="2">
    <source>
        <dbReference type="EMBL" id="MDX5895395.1"/>
    </source>
</evidence>
<dbReference type="SUPFAM" id="SSF52980">
    <property type="entry name" value="Restriction endonuclease-like"/>
    <property type="match status" value="1"/>
</dbReference>
<dbReference type="Pfam" id="PF05685">
    <property type="entry name" value="Uma2"/>
    <property type="match status" value="1"/>
</dbReference>
<dbReference type="PANTHER" id="PTHR35400">
    <property type="entry name" value="SLR1083 PROTEIN"/>
    <property type="match status" value="1"/>
</dbReference>
<evidence type="ECO:0000259" key="1">
    <source>
        <dbReference type="Pfam" id="PF05685"/>
    </source>
</evidence>
<dbReference type="PANTHER" id="PTHR35400:SF1">
    <property type="entry name" value="SLR1083 PROTEIN"/>
    <property type="match status" value="1"/>
</dbReference>
<organism evidence="2 3">
    <name type="scientific">Rubrobacter radiotolerans</name>
    <name type="common">Arthrobacter radiotolerans</name>
    <dbReference type="NCBI Taxonomy" id="42256"/>
    <lineage>
        <taxon>Bacteria</taxon>
        <taxon>Bacillati</taxon>
        <taxon>Actinomycetota</taxon>
        <taxon>Rubrobacteria</taxon>
        <taxon>Rubrobacterales</taxon>
        <taxon>Rubrobacteraceae</taxon>
        <taxon>Rubrobacter</taxon>
    </lineage>
</organism>
<dbReference type="EMBL" id="JAWXXX010000002">
    <property type="protein sequence ID" value="MDX5895395.1"/>
    <property type="molecule type" value="Genomic_DNA"/>
</dbReference>
<dbReference type="CDD" id="cd06260">
    <property type="entry name" value="DUF820-like"/>
    <property type="match status" value="1"/>
</dbReference>
<proteinExistence type="predicted"/>
<sequence>MAQREERGARMLGTKIKKRRFGVGEYHRMAEVGILGEDDRVELADGEVVEMTPVGWRHVRAVTVLTQLLAGTLPGHYVSVQNPVVFGERDERQPDLALVRAGALEGSLPTAADVALVVEVAETSLLYDREVKVPLYARAGIPEAWVVDLEAATVEVHAAPGASPGERYAKKRTFGREEELISFTVPDLRFAVGDVVGRG</sequence>
<dbReference type="Proteomes" id="UP001281130">
    <property type="component" value="Unassembled WGS sequence"/>
</dbReference>
<keyword evidence="2" id="KW-0255">Endonuclease</keyword>
<dbReference type="InterPro" id="IPR012296">
    <property type="entry name" value="Nuclease_put_TT1808"/>
</dbReference>
<name>A0AB35TDN8_RUBRA</name>
<keyword evidence="2" id="KW-0540">Nuclease</keyword>
<dbReference type="AlphaFoldDB" id="A0AB35TDN8"/>
<dbReference type="Gene3D" id="3.90.1570.10">
    <property type="entry name" value="tt1808, chain A"/>
    <property type="match status" value="1"/>
</dbReference>
<dbReference type="GO" id="GO:0004519">
    <property type="term" value="F:endonuclease activity"/>
    <property type="evidence" value="ECO:0007669"/>
    <property type="project" value="UniProtKB-KW"/>
</dbReference>
<accession>A0AB35TDN8</accession>
<comment type="caution">
    <text evidence="2">The sequence shown here is derived from an EMBL/GenBank/DDBJ whole genome shotgun (WGS) entry which is preliminary data.</text>
</comment>
<dbReference type="InterPro" id="IPR008538">
    <property type="entry name" value="Uma2"/>
</dbReference>
<feature type="domain" description="Putative restriction endonuclease" evidence="1">
    <location>
        <begin position="25"/>
        <end position="192"/>
    </location>
</feature>